<dbReference type="Gramene" id="KOM43436">
    <property type="protein sequence ID" value="KOM43436"/>
    <property type="gene ID" value="LR48_Vigan05g104000"/>
</dbReference>
<evidence type="ECO:0000313" key="2">
    <source>
        <dbReference type="Proteomes" id="UP000053144"/>
    </source>
</evidence>
<accession>A0A0L9UL66</accession>
<name>A0A0L9UL66_PHAAN</name>
<dbReference type="Proteomes" id="UP000053144">
    <property type="component" value="Chromosome 5"/>
</dbReference>
<evidence type="ECO:0000313" key="1">
    <source>
        <dbReference type="EMBL" id="KOM43436.1"/>
    </source>
</evidence>
<reference evidence="2" key="1">
    <citation type="journal article" date="2015" name="Proc. Natl. Acad. Sci. U.S.A.">
        <title>Genome sequencing of adzuki bean (Vigna angularis) provides insight into high starch and low fat accumulation and domestication.</title>
        <authorList>
            <person name="Yang K."/>
            <person name="Tian Z."/>
            <person name="Chen C."/>
            <person name="Luo L."/>
            <person name="Zhao B."/>
            <person name="Wang Z."/>
            <person name="Yu L."/>
            <person name="Li Y."/>
            <person name="Sun Y."/>
            <person name="Li W."/>
            <person name="Chen Y."/>
            <person name="Li Y."/>
            <person name="Zhang Y."/>
            <person name="Ai D."/>
            <person name="Zhao J."/>
            <person name="Shang C."/>
            <person name="Ma Y."/>
            <person name="Wu B."/>
            <person name="Wang M."/>
            <person name="Gao L."/>
            <person name="Sun D."/>
            <person name="Zhang P."/>
            <person name="Guo F."/>
            <person name="Wang W."/>
            <person name="Li Y."/>
            <person name="Wang J."/>
            <person name="Varshney R.K."/>
            <person name="Wang J."/>
            <person name="Ling H.Q."/>
            <person name="Wan P."/>
        </authorList>
    </citation>
    <scope>NUCLEOTIDE SEQUENCE</scope>
    <source>
        <strain evidence="2">cv. Jingnong 6</strain>
    </source>
</reference>
<dbReference type="AlphaFoldDB" id="A0A0L9UL66"/>
<sequence>MCKQSRDISHTRKNIKWLKFSHRAFVSQSIQLSNIMIIFQAKKSKESNISEYQ</sequence>
<dbReference type="EMBL" id="CM003375">
    <property type="protein sequence ID" value="KOM43436.1"/>
    <property type="molecule type" value="Genomic_DNA"/>
</dbReference>
<proteinExistence type="predicted"/>
<protein>
    <submittedName>
        <fullName evidence="1">Uncharacterized protein</fullName>
    </submittedName>
</protein>
<gene>
    <name evidence="1" type="ORF">LR48_Vigan05g104000</name>
</gene>
<organism evidence="1 2">
    <name type="scientific">Phaseolus angularis</name>
    <name type="common">Azuki bean</name>
    <name type="synonym">Vigna angularis</name>
    <dbReference type="NCBI Taxonomy" id="3914"/>
    <lineage>
        <taxon>Eukaryota</taxon>
        <taxon>Viridiplantae</taxon>
        <taxon>Streptophyta</taxon>
        <taxon>Embryophyta</taxon>
        <taxon>Tracheophyta</taxon>
        <taxon>Spermatophyta</taxon>
        <taxon>Magnoliopsida</taxon>
        <taxon>eudicotyledons</taxon>
        <taxon>Gunneridae</taxon>
        <taxon>Pentapetalae</taxon>
        <taxon>rosids</taxon>
        <taxon>fabids</taxon>
        <taxon>Fabales</taxon>
        <taxon>Fabaceae</taxon>
        <taxon>Papilionoideae</taxon>
        <taxon>50 kb inversion clade</taxon>
        <taxon>NPAAA clade</taxon>
        <taxon>indigoferoid/millettioid clade</taxon>
        <taxon>Phaseoleae</taxon>
        <taxon>Vigna</taxon>
    </lineage>
</organism>